<evidence type="ECO:0000256" key="11">
    <source>
        <dbReference type="ARBA" id="ARBA00043721"/>
    </source>
</evidence>
<dbReference type="Gene3D" id="3.40.50.1240">
    <property type="entry name" value="Phosphoglycerate mutase-like"/>
    <property type="match status" value="1"/>
</dbReference>
<dbReference type="GO" id="GO:0016158">
    <property type="term" value="F:inositol hexakisphosphate 3-phosphatase activity"/>
    <property type="evidence" value="ECO:0007669"/>
    <property type="project" value="UniProtKB-EC"/>
</dbReference>
<protein>
    <recommendedName>
        <fullName evidence="14">Phytase A</fullName>
    </recommendedName>
    <alternativeName>
        <fullName evidence="15">Histidine acid phosphatase phyA</fullName>
    </alternativeName>
    <alternativeName>
        <fullName evidence="8">Myo-inositol hexakisphosphate phosphohydrolase A</fullName>
    </alternativeName>
    <alternativeName>
        <fullName evidence="7">Myo-inositol-hexaphosphate 3-phosphohydrolase A</fullName>
    </alternativeName>
</protein>
<name>A0A2A9NMU2_9AGAR</name>
<dbReference type="PIRSF" id="PIRSF000894">
    <property type="entry name" value="Acid_phosphatase"/>
    <property type="match status" value="1"/>
</dbReference>
<keyword evidence="19" id="KW-1185">Reference proteome</keyword>
<evidence type="ECO:0000256" key="14">
    <source>
        <dbReference type="ARBA" id="ARBA00044106"/>
    </source>
</evidence>
<feature type="active site" description="Nucleophile" evidence="16">
    <location>
        <position position="80"/>
    </location>
</feature>
<dbReference type="EMBL" id="KZ302043">
    <property type="protein sequence ID" value="PFH48993.1"/>
    <property type="molecule type" value="Genomic_DNA"/>
</dbReference>
<dbReference type="GO" id="GO:0003993">
    <property type="term" value="F:acid phosphatase activity"/>
    <property type="evidence" value="ECO:0007669"/>
    <property type="project" value="TreeGrafter"/>
</dbReference>
<dbReference type="PANTHER" id="PTHR20963:SF24">
    <property type="entry name" value="3-PHYTASE B"/>
    <property type="match status" value="1"/>
</dbReference>
<dbReference type="CDD" id="cd07061">
    <property type="entry name" value="HP_HAP_like"/>
    <property type="match status" value="1"/>
</dbReference>
<comment type="catalytic activity">
    <reaction evidence="12">
        <text>1D-myo-inositol 1,2,4,5,6-pentakisphosphate + H2O = 1D-myo-inositol 1,2,5,6-tetrakisphosphate + phosphate</text>
        <dbReference type="Rhea" id="RHEA:77115"/>
        <dbReference type="ChEBI" id="CHEBI:15377"/>
        <dbReference type="ChEBI" id="CHEBI:43474"/>
        <dbReference type="ChEBI" id="CHEBI:57798"/>
        <dbReference type="ChEBI" id="CHEBI:195535"/>
    </reaction>
    <physiologicalReaction direction="left-to-right" evidence="12">
        <dbReference type="Rhea" id="RHEA:77116"/>
    </physiologicalReaction>
</comment>
<organism evidence="18 19">
    <name type="scientific">Amanita thiersii Skay4041</name>
    <dbReference type="NCBI Taxonomy" id="703135"/>
    <lineage>
        <taxon>Eukaryota</taxon>
        <taxon>Fungi</taxon>
        <taxon>Dikarya</taxon>
        <taxon>Basidiomycota</taxon>
        <taxon>Agaricomycotina</taxon>
        <taxon>Agaricomycetes</taxon>
        <taxon>Agaricomycetidae</taxon>
        <taxon>Agaricales</taxon>
        <taxon>Pluteineae</taxon>
        <taxon>Amanitaceae</taxon>
        <taxon>Amanita</taxon>
    </lineage>
</organism>
<dbReference type="GO" id="GO:0005576">
    <property type="term" value="C:extracellular region"/>
    <property type="evidence" value="ECO:0007669"/>
    <property type="project" value="UniProtKB-SubCell"/>
</dbReference>
<evidence type="ECO:0000256" key="8">
    <source>
        <dbReference type="ARBA" id="ARBA00042300"/>
    </source>
</evidence>
<reference evidence="18 19" key="1">
    <citation type="submission" date="2014-02" db="EMBL/GenBank/DDBJ databases">
        <title>Transposable element dynamics among asymbiotic and ectomycorrhizal Amanita fungi.</title>
        <authorList>
            <consortium name="DOE Joint Genome Institute"/>
            <person name="Hess J."/>
            <person name="Skrede I."/>
            <person name="Wolfe B."/>
            <person name="LaButti K."/>
            <person name="Ohm R.A."/>
            <person name="Grigoriev I.V."/>
            <person name="Pringle A."/>
        </authorList>
    </citation>
    <scope>NUCLEOTIDE SEQUENCE [LARGE SCALE GENOMIC DNA]</scope>
    <source>
        <strain evidence="18 19">SKay4041</strain>
    </source>
</reference>
<keyword evidence="6" id="KW-0325">Glycoprotein</keyword>
<keyword evidence="5 17" id="KW-1015">Disulfide bond</keyword>
<evidence type="ECO:0000313" key="19">
    <source>
        <dbReference type="Proteomes" id="UP000242287"/>
    </source>
</evidence>
<comment type="catalytic activity">
    <reaction evidence="9">
        <text>1D-myo-inositol 1,2,5,6-tetrakisphosphate + H2O = 1D-myo-inositol 1,2,6-trisphosphate + phosphate</text>
        <dbReference type="Rhea" id="RHEA:77119"/>
        <dbReference type="ChEBI" id="CHEBI:15377"/>
        <dbReference type="ChEBI" id="CHEBI:43474"/>
        <dbReference type="ChEBI" id="CHEBI:195535"/>
        <dbReference type="ChEBI" id="CHEBI:195537"/>
    </reaction>
    <physiologicalReaction direction="left-to-right" evidence="9">
        <dbReference type="Rhea" id="RHEA:77120"/>
    </physiologicalReaction>
</comment>
<feature type="disulfide bond" evidence="17">
    <location>
        <begin position="251"/>
        <end position="265"/>
    </location>
</feature>
<proteinExistence type="predicted"/>
<dbReference type="AlphaFoldDB" id="A0A2A9NMU2"/>
<feature type="disulfide bond" evidence="17">
    <location>
        <begin position="68"/>
        <end position="394"/>
    </location>
</feature>
<evidence type="ECO:0000313" key="18">
    <source>
        <dbReference type="EMBL" id="PFH48993.1"/>
    </source>
</evidence>
<evidence type="ECO:0000256" key="6">
    <source>
        <dbReference type="ARBA" id="ARBA00023180"/>
    </source>
</evidence>
<evidence type="ECO:0000256" key="13">
    <source>
        <dbReference type="ARBA" id="ARBA00043788"/>
    </source>
</evidence>
<gene>
    <name evidence="18" type="ORF">AMATHDRAFT_148650</name>
</gene>
<feature type="active site" description="Proton donor" evidence="16">
    <location>
        <position position="345"/>
    </location>
</feature>
<dbReference type="PANTHER" id="PTHR20963">
    <property type="entry name" value="MULTIPLE INOSITOL POLYPHOSPHATE PHOSPHATASE-RELATED"/>
    <property type="match status" value="1"/>
</dbReference>
<dbReference type="STRING" id="703135.A0A2A9NMU2"/>
<evidence type="ECO:0000256" key="17">
    <source>
        <dbReference type="PIRSR" id="PIRSR000894-2"/>
    </source>
</evidence>
<keyword evidence="3" id="KW-0964">Secreted</keyword>
<comment type="subcellular location">
    <subcellularLocation>
        <location evidence="1">Secreted</location>
    </subcellularLocation>
</comment>
<evidence type="ECO:0000256" key="9">
    <source>
        <dbReference type="ARBA" id="ARBA00043670"/>
    </source>
</evidence>
<evidence type="ECO:0000256" key="2">
    <source>
        <dbReference type="ARBA" id="ARBA00011245"/>
    </source>
</evidence>
<evidence type="ECO:0000256" key="15">
    <source>
        <dbReference type="ARBA" id="ARBA00044262"/>
    </source>
</evidence>
<evidence type="ECO:0000256" key="7">
    <source>
        <dbReference type="ARBA" id="ARBA00041857"/>
    </source>
</evidence>
<dbReference type="PROSITE" id="PS00778">
    <property type="entry name" value="HIS_ACID_PHOSPHAT_2"/>
    <property type="match status" value="1"/>
</dbReference>
<evidence type="ECO:0000256" key="16">
    <source>
        <dbReference type="PIRSR" id="PIRSR000894-1"/>
    </source>
</evidence>
<evidence type="ECO:0000256" key="12">
    <source>
        <dbReference type="ARBA" id="ARBA00043748"/>
    </source>
</evidence>
<dbReference type="InterPro" id="IPR000560">
    <property type="entry name" value="His_Pase_clade-2"/>
</dbReference>
<comment type="subunit">
    <text evidence="2">Monomer.</text>
</comment>
<accession>A0A2A9NMU2</accession>
<evidence type="ECO:0000256" key="4">
    <source>
        <dbReference type="ARBA" id="ARBA00022801"/>
    </source>
</evidence>
<evidence type="ECO:0000256" key="10">
    <source>
        <dbReference type="ARBA" id="ARBA00043675"/>
    </source>
</evidence>
<evidence type="ECO:0000256" key="5">
    <source>
        <dbReference type="ARBA" id="ARBA00023157"/>
    </source>
</evidence>
<comment type="catalytic activity">
    <reaction evidence="10">
        <text>1D-myo-inositol 1,2-bisphosphate + H2O = 1D-myo-inositol 2-phosphate + phosphate</text>
        <dbReference type="Rhea" id="RHEA:77135"/>
        <dbReference type="ChEBI" id="CHEBI:15377"/>
        <dbReference type="ChEBI" id="CHEBI:43474"/>
        <dbReference type="ChEBI" id="CHEBI:84142"/>
        <dbReference type="ChEBI" id="CHEBI:195539"/>
    </reaction>
    <physiologicalReaction direction="left-to-right" evidence="10">
        <dbReference type="Rhea" id="RHEA:77136"/>
    </physiologicalReaction>
</comment>
<feature type="disulfide bond" evidence="17">
    <location>
        <begin position="414"/>
        <end position="423"/>
    </location>
</feature>
<evidence type="ECO:0000256" key="3">
    <source>
        <dbReference type="ARBA" id="ARBA00022525"/>
    </source>
</evidence>
<comment type="catalytic activity">
    <reaction evidence="13">
        <text>1D-myo-inositol hexakisphosphate + H2O = 1D-myo-inositol 1,2,4,5,6-pentakisphosphate + phosphate</text>
        <dbReference type="Rhea" id="RHEA:16989"/>
        <dbReference type="ChEBI" id="CHEBI:15377"/>
        <dbReference type="ChEBI" id="CHEBI:43474"/>
        <dbReference type="ChEBI" id="CHEBI:57798"/>
        <dbReference type="ChEBI" id="CHEBI:58130"/>
        <dbReference type="EC" id="3.1.3.8"/>
    </reaction>
    <physiologicalReaction direction="left-to-right" evidence="13">
        <dbReference type="Rhea" id="RHEA:16990"/>
    </physiologicalReaction>
</comment>
<dbReference type="InterPro" id="IPR029033">
    <property type="entry name" value="His_PPase_superfam"/>
</dbReference>
<comment type="catalytic activity">
    <reaction evidence="11">
        <text>1D-myo-inositol 1,2,6-trisphosphate + H2O = 1D-myo-inositol 1,2-bisphosphate + phosphate</text>
        <dbReference type="Rhea" id="RHEA:77131"/>
        <dbReference type="ChEBI" id="CHEBI:15377"/>
        <dbReference type="ChEBI" id="CHEBI:43474"/>
        <dbReference type="ChEBI" id="CHEBI:195537"/>
        <dbReference type="ChEBI" id="CHEBI:195539"/>
    </reaction>
    <physiologicalReaction direction="left-to-right" evidence="11">
        <dbReference type="Rhea" id="RHEA:77132"/>
    </physiologicalReaction>
</comment>
<evidence type="ECO:0000256" key="1">
    <source>
        <dbReference type="ARBA" id="ARBA00004613"/>
    </source>
</evidence>
<dbReference type="Pfam" id="PF00328">
    <property type="entry name" value="His_Phos_2"/>
    <property type="match status" value="1"/>
</dbReference>
<dbReference type="InterPro" id="IPR016274">
    <property type="entry name" value="Histidine_acid_Pase_euk"/>
</dbReference>
<dbReference type="Proteomes" id="UP000242287">
    <property type="component" value="Unassembled WGS sequence"/>
</dbReference>
<dbReference type="InterPro" id="IPR033379">
    <property type="entry name" value="Acid_Pase_AS"/>
</dbReference>
<dbReference type="OrthoDB" id="6509975at2759"/>
<sequence>MCKTIVALLSIGVVLIWLFPPPHLAIYFGYPRRDGWDNLPVPKSLQRSWGAYTPFYPIEEYQPPPDDCKVTQPNMQLQRHGARYPTRGASEGIQKAVHKLLSASEYREHTMFFLNNYKYELGTDQLIKFGADHARHTGAEMFYRYNSLINKHHLPFVRASGKQRVVDTATNWTRGFAEASRNVYQPKLDVILSEKLNDTLDNTQCPNAGDADFEVDEWVAIYGQPIAKRLNKAAPGANLTAADVYGLMLLCPFESQAKMEKSSFCDLFTQEEFGYLAYTSDLDKYYSTGYGQPLGRVQGVGYINELLARLTKTPVRDNTQTNRTLDSSPDTFPLDRTVYADFSHDNQMIAIYTAVGLFPQYRALDPTTPDDKRSWMVSRMVPFSARMVTEKVECRIKEYVRIFVNDALQPLAFCGADEEDGMCELNKFVKSQRYARHDGEGDWEACHAATSVLPVLGHGIYGA</sequence>
<keyword evidence="4" id="KW-0378">Hydrolase</keyword>
<feature type="disulfide bond" evidence="17">
    <location>
        <begin position="205"/>
        <end position="446"/>
    </location>
</feature>
<dbReference type="SUPFAM" id="SSF53254">
    <property type="entry name" value="Phosphoglycerate mutase-like"/>
    <property type="match status" value="1"/>
</dbReference>